<reference evidence="2 3" key="1">
    <citation type="submission" date="2019-05" db="EMBL/GenBank/DDBJ databases">
        <title>Another draft genome of Portunus trituberculatus and its Hox gene families provides insights of decapod evolution.</title>
        <authorList>
            <person name="Jeong J.-H."/>
            <person name="Song I."/>
            <person name="Kim S."/>
            <person name="Choi T."/>
            <person name="Kim D."/>
            <person name="Ryu S."/>
            <person name="Kim W."/>
        </authorList>
    </citation>
    <scope>NUCLEOTIDE SEQUENCE [LARGE SCALE GENOMIC DNA]</scope>
    <source>
        <tissue evidence="2">Muscle</tissue>
    </source>
</reference>
<keyword evidence="1" id="KW-0472">Membrane</keyword>
<protein>
    <submittedName>
        <fullName evidence="2">Uncharacterized protein</fullName>
    </submittedName>
</protein>
<organism evidence="2 3">
    <name type="scientific">Portunus trituberculatus</name>
    <name type="common">Swimming crab</name>
    <name type="synonym">Neptunus trituberculatus</name>
    <dbReference type="NCBI Taxonomy" id="210409"/>
    <lineage>
        <taxon>Eukaryota</taxon>
        <taxon>Metazoa</taxon>
        <taxon>Ecdysozoa</taxon>
        <taxon>Arthropoda</taxon>
        <taxon>Crustacea</taxon>
        <taxon>Multicrustacea</taxon>
        <taxon>Malacostraca</taxon>
        <taxon>Eumalacostraca</taxon>
        <taxon>Eucarida</taxon>
        <taxon>Decapoda</taxon>
        <taxon>Pleocyemata</taxon>
        <taxon>Brachyura</taxon>
        <taxon>Eubrachyura</taxon>
        <taxon>Portunoidea</taxon>
        <taxon>Portunidae</taxon>
        <taxon>Portuninae</taxon>
        <taxon>Portunus</taxon>
    </lineage>
</organism>
<evidence type="ECO:0000313" key="2">
    <source>
        <dbReference type="EMBL" id="MPC61582.1"/>
    </source>
</evidence>
<proteinExistence type="predicted"/>
<evidence type="ECO:0000313" key="3">
    <source>
        <dbReference type="Proteomes" id="UP000324222"/>
    </source>
</evidence>
<evidence type="ECO:0000256" key="1">
    <source>
        <dbReference type="SAM" id="Phobius"/>
    </source>
</evidence>
<keyword evidence="1" id="KW-1133">Transmembrane helix</keyword>
<feature type="transmembrane region" description="Helical" evidence="1">
    <location>
        <begin position="20"/>
        <end position="37"/>
    </location>
</feature>
<keyword evidence="1" id="KW-0812">Transmembrane</keyword>
<name>A0A5B7GRU3_PORTR</name>
<gene>
    <name evidence="2" type="ORF">E2C01_055656</name>
</gene>
<dbReference type="EMBL" id="VSRR010018671">
    <property type="protein sequence ID" value="MPC61582.1"/>
    <property type="molecule type" value="Genomic_DNA"/>
</dbReference>
<comment type="caution">
    <text evidence="2">The sequence shown here is derived from an EMBL/GenBank/DDBJ whole genome shotgun (WGS) entry which is preliminary data.</text>
</comment>
<dbReference type="Proteomes" id="UP000324222">
    <property type="component" value="Unassembled WGS sequence"/>
</dbReference>
<dbReference type="AlphaFoldDB" id="A0A5B7GRU3"/>
<keyword evidence="3" id="KW-1185">Reference proteome</keyword>
<accession>A0A5B7GRU3</accession>
<sequence length="104" mass="11722">MMVKDEVVSLTYKSYQELGAPFPLFIFYFIAPLPLLFDDASTKYLAEYSTSLSFDLLFERVGLATPYSSQTLATLAPISNFLINSSFYVTARLYKALVASKHIK</sequence>